<evidence type="ECO:0000313" key="3">
    <source>
        <dbReference type="Proteomes" id="UP000245802"/>
    </source>
</evidence>
<evidence type="ECO:0000313" key="2">
    <source>
        <dbReference type="EMBL" id="AWM38554.1"/>
    </source>
</evidence>
<dbReference type="RefSeq" id="WP_010036516.1">
    <property type="nucleotide sequence ID" value="NZ_CP025958.1"/>
</dbReference>
<dbReference type="InterPro" id="IPR029471">
    <property type="entry name" value="HNH_5"/>
</dbReference>
<dbReference type="InterPro" id="IPR003615">
    <property type="entry name" value="HNH_nuc"/>
</dbReference>
<dbReference type="GO" id="GO:0004519">
    <property type="term" value="F:endonuclease activity"/>
    <property type="evidence" value="ECO:0007669"/>
    <property type="project" value="UniProtKB-KW"/>
</dbReference>
<dbReference type="PANTHER" id="PTHR33877:SF2">
    <property type="entry name" value="OS07G0170200 PROTEIN"/>
    <property type="match status" value="1"/>
</dbReference>
<dbReference type="KEGG" id="gog:C1280_17250"/>
<name>A0A2Z3HA42_9BACT</name>
<dbReference type="PANTHER" id="PTHR33877">
    <property type="entry name" value="SLL1193 PROTEIN"/>
    <property type="match status" value="1"/>
</dbReference>
<dbReference type="InterPro" id="IPR052892">
    <property type="entry name" value="NA-targeting_endonuclease"/>
</dbReference>
<organism evidence="2 3">
    <name type="scientific">Gemmata obscuriglobus</name>
    <dbReference type="NCBI Taxonomy" id="114"/>
    <lineage>
        <taxon>Bacteria</taxon>
        <taxon>Pseudomonadati</taxon>
        <taxon>Planctomycetota</taxon>
        <taxon>Planctomycetia</taxon>
        <taxon>Gemmatales</taxon>
        <taxon>Gemmataceae</taxon>
        <taxon>Gemmata</taxon>
    </lineage>
</organism>
<dbReference type="EMBL" id="CP025958">
    <property type="protein sequence ID" value="AWM38554.1"/>
    <property type="molecule type" value="Genomic_DNA"/>
</dbReference>
<keyword evidence="3" id="KW-1185">Reference proteome</keyword>
<evidence type="ECO:0000259" key="1">
    <source>
        <dbReference type="SMART" id="SM00507"/>
    </source>
</evidence>
<dbReference type="AlphaFoldDB" id="A0A2Z3HA42"/>
<feature type="domain" description="HNH nuclease" evidence="1">
    <location>
        <begin position="105"/>
        <end position="158"/>
    </location>
</feature>
<dbReference type="Pfam" id="PF14279">
    <property type="entry name" value="HNH_5"/>
    <property type="match status" value="1"/>
</dbReference>
<dbReference type="CDD" id="cd00085">
    <property type="entry name" value="HNHc"/>
    <property type="match status" value="1"/>
</dbReference>
<sequence length="211" mass="24214">MNVGSYSALDSSVLVLNKTFMAVHVISVRRAFCLLCKNLAEVVSMEEGQFATYSFESWSELSAFRAANFRQEDDDWVRTASSELLSPRVVRLLGYDKMPKQTVKFNRRNIFARDHNQCQYCGKKFPTTELSLDHVTPRSQGGGTTWDNIVCACVDCNVRKGGRTPRQANMTLIRKPEKPKRSPLLNLKLTQKKYQSWQSFIDNAYWNVELK</sequence>
<dbReference type="OrthoDB" id="9802901at2"/>
<reference evidence="2 3" key="1">
    <citation type="submission" date="2018-01" db="EMBL/GenBank/DDBJ databases">
        <title>G. obscuriglobus.</title>
        <authorList>
            <person name="Franke J."/>
            <person name="Blomberg W."/>
            <person name="Selmecki A."/>
        </authorList>
    </citation>
    <scope>NUCLEOTIDE SEQUENCE [LARGE SCALE GENOMIC DNA]</scope>
    <source>
        <strain evidence="2 3">DSM 5831</strain>
    </source>
</reference>
<proteinExistence type="predicted"/>
<dbReference type="SMART" id="SM00507">
    <property type="entry name" value="HNHc"/>
    <property type="match status" value="1"/>
</dbReference>
<dbReference type="Gene3D" id="1.10.30.50">
    <property type="match status" value="1"/>
</dbReference>
<keyword evidence="2" id="KW-0540">Nuclease</keyword>
<keyword evidence="2" id="KW-0255">Endonuclease</keyword>
<protein>
    <submittedName>
        <fullName evidence="2">HNH endonuclease</fullName>
    </submittedName>
</protein>
<accession>A0A2Z3HA42</accession>
<keyword evidence="2" id="KW-0378">Hydrolase</keyword>
<gene>
    <name evidence="2" type="ORF">C1280_17250</name>
</gene>
<dbReference type="Proteomes" id="UP000245802">
    <property type="component" value="Chromosome"/>
</dbReference>